<proteinExistence type="predicted"/>
<dbReference type="OrthoDB" id="9945328at2759"/>
<evidence type="ECO:0000256" key="2">
    <source>
        <dbReference type="SAM" id="SignalP"/>
    </source>
</evidence>
<keyword evidence="1" id="KW-1133">Transmembrane helix</keyword>
<keyword evidence="1" id="KW-0812">Transmembrane</keyword>
<organism evidence="3 4">
    <name type="scientific">Conger conger</name>
    <name type="common">Conger eel</name>
    <name type="synonym">Muraena conger</name>
    <dbReference type="NCBI Taxonomy" id="82655"/>
    <lineage>
        <taxon>Eukaryota</taxon>
        <taxon>Metazoa</taxon>
        <taxon>Chordata</taxon>
        <taxon>Craniata</taxon>
        <taxon>Vertebrata</taxon>
        <taxon>Euteleostomi</taxon>
        <taxon>Actinopterygii</taxon>
        <taxon>Neopterygii</taxon>
        <taxon>Teleostei</taxon>
        <taxon>Anguilliformes</taxon>
        <taxon>Congridae</taxon>
        <taxon>Conger</taxon>
    </lineage>
</organism>
<keyword evidence="2" id="KW-0732">Signal</keyword>
<dbReference type="InterPro" id="IPR024831">
    <property type="entry name" value="Uroplakin-3"/>
</dbReference>
<feature type="signal peptide" evidence="2">
    <location>
        <begin position="1"/>
        <end position="20"/>
    </location>
</feature>
<accession>A0A9Q1DNQ1</accession>
<dbReference type="GO" id="GO:0016020">
    <property type="term" value="C:membrane"/>
    <property type="evidence" value="ECO:0007669"/>
    <property type="project" value="TreeGrafter"/>
</dbReference>
<sequence>MAFLTVAFTVLCLSVRSVLGQRIAEYMPDSMEKVATPVVTPSKLVGNITANTAILLSPLCYFENVNCTLDTCVIYLVPAINSGVQNFDKDKTSSNILSLSPYPIAFSNQRSKNYFLTKVGPLENFKCKNVSATKDFRVGSDGNCSDPNCNGVLPTGSNVSFKYIVVKDSLPNVTILQESGWSNPISLVSPKSFVSINDDLAERSPSMIAITVILSIILFLLLLMLILALVYGHIHESEPMPVLGSLRVQKYNTHHLRDPIPHVNVSFEGDLKKNANVLPNLSSAVDNVDPQNTLTLRRFRNYELYEGDS</sequence>
<evidence type="ECO:0000313" key="4">
    <source>
        <dbReference type="Proteomes" id="UP001152803"/>
    </source>
</evidence>
<dbReference type="Proteomes" id="UP001152803">
    <property type="component" value="Unassembled WGS sequence"/>
</dbReference>
<gene>
    <name evidence="3" type="ORF">COCON_G00075850</name>
</gene>
<keyword evidence="4" id="KW-1185">Reference proteome</keyword>
<evidence type="ECO:0000313" key="3">
    <source>
        <dbReference type="EMBL" id="KAJ8275833.1"/>
    </source>
</evidence>
<reference evidence="3" key="1">
    <citation type="journal article" date="2023" name="Science">
        <title>Genome structures resolve the early diversification of teleost fishes.</title>
        <authorList>
            <person name="Parey E."/>
            <person name="Louis A."/>
            <person name="Montfort J."/>
            <person name="Bouchez O."/>
            <person name="Roques C."/>
            <person name="Iampietro C."/>
            <person name="Lluch J."/>
            <person name="Castinel A."/>
            <person name="Donnadieu C."/>
            <person name="Desvignes T."/>
            <person name="Floi Bucao C."/>
            <person name="Jouanno E."/>
            <person name="Wen M."/>
            <person name="Mejri S."/>
            <person name="Dirks R."/>
            <person name="Jansen H."/>
            <person name="Henkel C."/>
            <person name="Chen W.J."/>
            <person name="Zahm M."/>
            <person name="Cabau C."/>
            <person name="Klopp C."/>
            <person name="Thompson A.W."/>
            <person name="Robinson-Rechavi M."/>
            <person name="Braasch I."/>
            <person name="Lecointre G."/>
            <person name="Bobe J."/>
            <person name="Postlethwait J.H."/>
            <person name="Berthelot C."/>
            <person name="Roest Crollius H."/>
            <person name="Guiguen Y."/>
        </authorList>
    </citation>
    <scope>NUCLEOTIDE SEQUENCE</scope>
    <source>
        <strain evidence="3">Concon-B</strain>
    </source>
</reference>
<dbReference type="PANTHER" id="PTHR15446:SF2">
    <property type="entry name" value="UROPLAKIN-3B-LIKE PROTEIN 1-RELATED"/>
    <property type="match status" value="1"/>
</dbReference>
<dbReference type="AlphaFoldDB" id="A0A9Q1DNQ1"/>
<dbReference type="PANTHER" id="PTHR15446">
    <property type="entry name" value="UROPLAKIN III"/>
    <property type="match status" value="1"/>
</dbReference>
<feature type="chain" id="PRO_5040116223" evidence="2">
    <location>
        <begin position="21"/>
        <end position="309"/>
    </location>
</feature>
<feature type="transmembrane region" description="Helical" evidence="1">
    <location>
        <begin position="207"/>
        <end position="231"/>
    </location>
</feature>
<evidence type="ECO:0000256" key="1">
    <source>
        <dbReference type="SAM" id="Phobius"/>
    </source>
</evidence>
<protein>
    <submittedName>
        <fullName evidence="3">Uncharacterized protein</fullName>
    </submittedName>
</protein>
<keyword evidence="1" id="KW-0472">Membrane</keyword>
<comment type="caution">
    <text evidence="3">The sequence shown here is derived from an EMBL/GenBank/DDBJ whole genome shotgun (WGS) entry which is preliminary data.</text>
</comment>
<name>A0A9Q1DNQ1_CONCO</name>
<dbReference type="EMBL" id="JAFJMO010000005">
    <property type="protein sequence ID" value="KAJ8275833.1"/>
    <property type="molecule type" value="Genomic_DNA"/>
</dbReference>